<gene>
    <name evidence="1" type="ORF">PFMALIP_02672</name>
</gene>
<proteinExistence type="predicted"/>
<reference evidence="1 2" key="2">
    <citation type="submission" date="2013-02" db="EMBL/GenBank/DDBJ databases">
        <title>The Genome Sequence of Plasmodium falciparum MaliPS096_E11.</title>
        <authorList>
            <consortium name="The Broad Institute Genome Sequencing Platform"/>
            <consortium name="The Broad Institute Genome Sequencing Center for Infectious Disease"/>
            <person name="Neafsey D."/>
            <person name="Cheeseman I."/>
            <person name="Volkman S."/>
            <person name="Adams J."/>
            <person name="Walker B."/>
            <person name="Young S.K."/>
            <person name="Zeng Q."/>
            <person name="Gargeya S."/>
            <person name="Fitzgerald M."/>
            <person name="Haas B."/>
            <person name="Abouelleil A."/>
            <person name="Alvarado L."/>
            <person name="Arachchi H.M."/>
            <person name="Berlin A.M."/>
            <person name="Chapman S.B."/>
            <person name="Dewar J."/>
            <person name="Goldberg J."/>
            <person name="Griggs A."/>
            <person name="Gujja S."/>
            <person name="Hansen M."/>
            <person name="Howarth C."/>
            <person name="Imamovic A."/>
            <person name="Larimer J."/>
            <person name="McCowan C."/>
            <person name="Murphy C."/>
            <person name="Neiman D."/>
            <person name="Pearson M."/>
            <person name="Priest M."/>
            <person name="Roberts A."/>
            <person name="Saif S."/>
            <person name="Shea T."/>
            <person name="Sisk P."/>
            <person name="Sykes S."/>
            <person name="Wortman J."/>
            <person name="Nusbaum C."/>
            <person name="Birren B."/>
        </authorList>
    </citation>
    <scope>NUCLEOTIDE SEQUENCE [LARGE SCALE GENOMIC DNA]</scope>
    <source>
        <strain evidence="1 2">MaliPS096_E11</strain>
    </source>
</reference>
<dbReference type="AlphaFoldDB" id="A0A024WQW8"/>
<evidence type="ECO:0000313" key="2">
    <source>
        <dbReference type="Proteomes" id="UP000030699"/>
    </source>
</evidence>
<dbReference type="EMBL" id="KI925545">
    <property type="protein sequence ID" value="ETW49353.1"/>
    <property type="molecule type" value="Genomic_DNA"/>
</dbReference>
<dbReference type="Proteomes" id="UP000030699">
    <property type="component" value="Unassembled WGS sequence"/>
</dbReference>
<name>A0A024WQW8_PLAFA</name>
<protein>
    <submittedName>
        <fullName evidence="1">Uncharacterized protein</fullName>
    </submittedName>
</protein>
<evidence type="ECO:0000313" key="1">
    <source>
        <dbReference type="EMBL" id="ETW49353.1"/>
    </source>
</evidence>
<reference evidence="1 2" key="1">
    <citation type="submission" date="2013-02" db="EMBL/GenBank/DDBJ databases">
        <title>The Genome Annotation of Plasmodium falciparum MaliPS096_E11.</title>
        <authorList>
            <consortium name="The Broad Institute Genome Sequencing Platform"/>
            <consortium name="The Broad Institute Genome Sequencing Center for Infectious Disease"/>
            <person name="Neafsey D."/>
            <person name="Hoffman S."/>
            <person name="Volkman S."/>
            <person name="Rosenthal P."/>
            <person name="Walker B."/>
            <person name="Young S.K."/>
            <person name="Zeng Q."/>
            <person name="Gargeya S."/>
            <person name="Fitzgerald M."/>
            <person name="Haas B."/>
            <person name="Abouelleil A."/>
            <person name="Allen A.W."/>
            <person name="Alvarado L."/>
            <person name="Arachchi H.M."/>
            <person name="Berlin A.M."/>
            <person name="Chapman S.B."/>
            <person name="Gainer-Dewar J."/>
            <person name="Goldberg J."/>
            <person name="Griggs A."/>
            <person name="Gujja S."/>
            <person name="Hansen M."/>
            <person name="Howarth C."/>
            <person name="Imamovic A."/>
            <person name="Ireland A."/>
            <person name="Larimer J."/>
            <person name="McCowan C."/>
            <person name="Murphy C."/>
            <person name="Pearson M."/>
            <person name="Poon T.W."/>
            <person name="Priest M."/>
            <person name="Roberts A."/>
            <person name="Saif S."/>
            <person name="Shea T."/>
            <person name="Sisk P."/>
            <person name="Sykes S."/>
            <person name="Wortman J."/>
            <person name="Nusbaum C."/>
            <person name="Birren B."/>
        </authorList>
    </citation>
    <scope>NUCLEOTIDE SEQUENCE [LARGE SCALE GENOMIC DNA]</scope>
    <source>
        <strain evidence="1 2">MaliPS096_E11</strain>
    </source>
</reference>
<accession>A0A024WQW8</accession>
<organism evidence="1 2">
    <name type="scientific">Plasmodium falciparum MaliPS096_E11</name>
    <dbReference type="NCBI Taxonomy" id="1036727"/>
    <lineage>
        <taxon>Eukaryota</taxon>
        <taxon>Sar</taxon>
        <taxon>Alveolata</taxon>
        <taxon>Apicomplexa</taxon>
        <taxon>Aconoidasida</taxon>
        <taxon>Haemosporida</taxon>
        <taxon>Plasmodiidae</taxon>
        <taxon>Plasmodium</taxon>
        <taxon>Plasmodium (Laverania)</taxon>
    </lineage>
</organism>
<sequence>MKMKIFLEEQINIFRKNYVEKKNLYFSYMVKVFGLKRDLNFLRLLLNIMKNKLYEIVIKKNIFSQYIFQLIYKILKKGRNVYIIHTNKLKNYKYRVKNESEKRNKMRSVP</sequence>